<dbReference type="OrthoDB" id="1223552at2"/>
<dbReference type="Proteomes" id="UP000238322">
    <property type="component" value="Unassembled WGS sequence"/>
</dbReference>
<feature type="signal peptide" evidence="1">
    <location>
        <begin position="1"/>
        <end position="18"/>
    </location>
</feature>
<evidence type="ECO:0000256" key="1">
    <source>
        <dbReference type="SAM" id="SignalP"/>
    </source>
</evidence>
<keyword evidence="1" id="KW-0732">Signal</keyword>
<dbReference type="Gene3D" id="2.20.110.10">
    <property type="entry name" value="Histone H3 K4-specific methyltransferase SET7/9 N-terminal domain"/>
    <property type="match status" value="1"/>
</dbReference>
<comment type="caution">
    <text evidence="2">The sequence shown here is derived from an EMBL/GenBank/DDBJ whole genome shotgun (WGS) entry which is preliminary data.</text>
</comment>
<dbReference type="AlphaFoldDB" id="A0A2S8F8M0"/>
<dbReference type="Pfam" id="PF07661">
    <property type="entry name" value="MORN_2"/>
    <property type="match status" value="2"/>
</dbReference>
<dbReference type="RefSeq" id="WP_105333170.1">
    <property type="nucleotide sequence ID" value="NZ_PUHY01000016.1"/>
</dbReference>
<feature type="chain" id="PRO_5015499767" evidence="1">
    <location>
        <begin position="19"/>
        <end position="229"/>
    </location>
</feature>
<organism evidence="2 3">
    <name type="scientific">Blastopirellula marina</name>
    <dbReference type="NCBI Taxonomy" id="124"/>
    <lineage>
        <taxon>Bacteria</taxon>
        <taxon>Pseudomonadati</taxon>
        <taxon>Planctomycetota</taxon>
        <taxon>Planctomycetia</taxon>
        <taxon>Pirellulales</taxon>
        <taxon>Pirellulaceae</taxon>
        <taxon>Blastopirellula</taxon>
    </lineage>
</organism>
<sequence>MAAVAVLALAAISCEHQAAHTGMISIEHKGSTRQVPSIISFDGDEWTFSHVTPNTLSDGMTCTYESSTYSNESLTLSVGGVNSMSKWSIRKYRCDDRHSDERTLLKTLRRSNAGFGHLVDCENGTLDGPTKRFYANGSVKFIGHMADYAMDGDCRGFYPNGNVWWIGEYRMRTPLIDKAVFYNENGSVNTEIDTIDERLKEHTRWHQFQTSDSCDSIQEFIRRVEESSG</sequence>
<proteinExistence type="predicted"/>
<dbReference type="EMBL" id="PUHY01000016">
    <property type="protein sequence ID" value="PQO28501.1"/>
    <property type="molecule type" value="Genomic_DNA"/>
</dbReference>
<evidence type="ECO:0000313" key="2">
    <source>
        <dbReference type="EMBL" id="PQO28501.1"/>
    </source>
</evidence>
<reference evidence="2 3" key="1">
    <citation type="submission" date="2018-02" db="EMBL/GenBank/DDBJ databases">
        <title>Comparative genomes isolates from brazilian mangrove.</title>
        <authorList>
            <person name="Araujo J.E."/>
            <person name="Taketani R.G."/>
            <person name="Silva M.C.P."/>
            <person name="Loureco M.V."/>
            <person name="Andreote F.D."/>
        </authorList>
    </citation>
    <scope>NUCLEOTIDE SEQUENCE [LARGE SCALE GENOMIC DNA]</scope>
    <source>
        <strain evidence="2 3">Hex-1 MGV</strain>
    </source>
</reference>
<accession>A0A2S8F8M0</accession>
<protein>
    <submittedName>
        <fullName evidence="2">Uncharacterized protein</fullName>
    </submittedName>
</protein>
<gene>
    <name evidence="2" type="ORF">C5Y83_28230</name>
</gene>
<evidence type="ECO:0000313" key="3">
    <source>
        <dbReference type="Proteomes" id="UP000238322"/>
    </source>
</evidence>
<dbReference type="InterPro" id="IPR011652">
    <property type="entry name" value="MORN_2"/>
</dbReference>
<name>A0A2S8F8M0_9BACT</name>
<dbReference type="SUPFAM" id="SSF82185">
    <property type="entry name" value="Histone H3 K4-specific methyltransferase SET7/9 N-terminal domain"/>
    <property type="match status" value="1"/>
</dbReference>